<sequence>MKEDQSLTTRILAEQFGVSHMCIVKRLKKLGKAGKFFDDLDHMLDDLNAWVSSKNSEWFALGINLLLQKWQAVLDVDGEYAPE</sequence>
<evidence type="ECO:0000313" key="2">
    <source>
        <dbReference type="WBParaSite" id="ACRNAN_scaffold8739.g32601.t1"/>
    </source>
</evidence>
<name>A0A914EJB6_9BILA</name>
<dbReference type="AlphaFoldDB" id="A0A914EJB6"/>
<reference evidence="2" key="1">
    <citation type="submission" date="2022-11" db="UniProtKB">
        <authorList>
            <consortium name="WormBaseParasite"/>
        </authorList>
    </citation>
    <scope>IDENTIFICATION</scope>
</reference>
<keyword evidence="1" id="KW-1185">Reference proteome</keyword>
<dbReference type="WBParaSite" id="ACRNAN_scaffold8739.g32601.t1">
    <property type="protein sequence ID" value="ACRNAN_scaffold8739.g32601.t1"/>
    <property type="gene ID" value="ACRNAN_scaffold8739.g32601"/>
</dbReference>
<proteinExistence type="predicted"/>
<protein>
    <submittedName>
        <fullName evidence="2">Uncharacterized protein</fullName>
    </submittedName>
</protein>
<dbReference type="InterPro" id="IPR036388">
    <property type="entry name" value="WH-like_DNA-bd_sf"/>
</dbReference>
<dbReference type="Proteomes" id="UP000887540">
    <property type="component" value="Unplaced"/>
</dbReference>
<accession>A0A914EJB6</accession>
<dbReference type="Gene3D" id="1.10.10.10">
    <property type="entry name" value="Winged helix-like DNA-binding domain superfamily/Winged helix DNA-binding domain"/>
    <property type="match status" value="1"/>
</dbReference>
<organism evidence="1 2">
    <name type="scientific">Acrobeloides nanus</name>
    <dbReference type="NCBI Taxonomy" id="290746"/>
    <lineage>
        <taxon>Eukaryota</taxon>
        <taxon>Metazoa</taxon>
        <taxon>Ecdysozoa</taxon>
        <taxon>Nematoda</taxon>
        <taxon>Chromadorea</taxon>
        <taxon>Rhabditida</taxon>
        <taxon>Tylenchina</taxon>
        <taxon>Cephalobomorpha</taxon>
        <taxon>Cephaloboidea</taxon>
        <taxon>Cephalobidae</taxon>
        <taxon>Acrobeloides</taxon>
    </lineage>
</organism>
<evidence type="ECO:0000313" key="1">
    <source>
        <dbReference type="Proteomes" id="UP000887540"/>
    </source>
</evidence>